<evidence type="ECO:0000313" key="2">
    <source>
        <dbReference type="Proteomes" id="UP000587462"/>
    </source>
</evidence>
<dbReference type="GO" id="GO:0016301">
    <property type="term" value="F:kinase activity"/>
    <property type="evidence" value="ECO:0007669"/>
    <property type="project" value="UniProtKB-KW"/>
</dbReference>
<gene>
    <name evidence="1" type="ORF">HG542_11990</name>
</gene>
<keyword evidence="1" id="KW-0418">Kinase</keyword>
<sequence>MADTGVQPYWELTFDAEGDVDPHERELLVQGVLEHNLTDLVVFAHGWNNDRSSATALYRRFYAPFPGLLARASRDVRFGYCGVIWPSMHFTDEPIPHFPQQAAGAPAAAAGTGLPPGTKEALLKVFPGSRATVNRLAELAEEQPEDTARLEEFVSLVRTLVSEQRRRVAVAGAVPDAFVPDLEPPAAEPPGAEPVMLTEDAERVCARFADALERTGARAAGMFGSALKRLWGGALEVLRQGSYWEMKRRAGTVGECGLGPALAVLARSAPGLRVHLAGHSFGARLVSFALRALPEGAGPVRSVTLLQGAFSHYVFAPRLPFDHGRAGVLHGLERRVGGPLLCCYSRHDTALGVFYPLASMMVDDTASLFGRDDDRWGALGHDGVLSVTPVARIALDRALAGALPSHGFVSVDTSAVVSHGGPPTGAHGDICHPELARLVLVAGRIVR</sequence>
<evidence type="ECO:0000313" key="1">
    <source>
        <dbReference type="EMBL" id="NVK78384.1"/>
    </source>
</evidence>
<keyword evidence="1" id="KW-0808">Transferase</keyword>
<comment type="caution">
    <text evidence="1">The sequence shown here is derived from an EMBL/GenBank/DDBJ whole genome shotgun (WGS) entry which is preliminary data.</text>
</comment>
<dbReference type="InterPro" id="IPR029058">
    <property type="entry name" value="AB_hydrolase_fold"/>
</dbReference>
<keyword evidence="2" id="KW-1185">Reference proteome</keyword>
<dbReference type="SUPFAM" id="SSF53474">
    <property type="entry name" value="alpha/beta-Hydrolases"/>
    <property type="match status" value="1"/>
</dbReference>
<name>A0A7Y7B3X1_STRMO</name>
<dbReference type="EMBL" id="JABBXF010000023">
    <property type="protein sequence ID" value="NVK78384.1"/>
    <property type="molecule type" value="Genomic_DNA"/>
</dbReference>
<reference evidence="1 2" key="1">
    <citation type="submission" date="2020-04" db="EMBL/GenBank/DDBJ databases">
        <title>Draft Genome Sequence of Streptomyces morookaense DSM 40503, an 8-azaguanine-producing strain.</title>
        <authorList>
            <person name="Qi J."/>
            <person name="Gao J.-M."/>
        </authorList>
    </citation>
    <scope>NUCLEOTIDE SEQUENCE [LARGE SCALE GENOMIC DNA]</scope>
    <source>
        <strain evidence="1 2">DSM 40503</strain>
    </source>
</reference>
<dbReference type="Proteomes" id="UP000587462">
    <property type="component" value="Unassembled WGS sequence"/>
</dbReference>
<dbReference type="AlphaFoldDB" id="A0A7Y7B3X1"/>
<protein>
    <submittedName>
        <fullName evidence="1">Serine-threonine protein kinase</fullName>
    </submittedName>
</protein>
<proteinExistence type="predicted"/>
<dbReference type="RefSeq" id="WP_171080440.1">
    <property type="nucleotide sequence ID" value="NZ_BNBU01000013.1"/>
</dbReference>
<organism evidence="1 2">
    <name type="scientific">Streptomyces morookaense</name>
    <name type="common">Streptoverticillium morookaense</name>
    <dbReference type="NCBI Taxonomy" id="1970"/>
    <lineage>
        <taxon>Bacteria</taxon>
        <taxon>Bacillati</taxon>
        <taxon>Actinomycetota</taxon>
        <taxon>Actinomycetes</taxon>
        <taxon>Kitasatosporales</taxon>
        <taxon>Streptomycetaceae</taxon>
        <taxon>Streptomyces</taxon>
    </lineage>
</organism>
<accession>A0A7Y7B3X1</accession>